<feature type="transmembrane region" description="Helical" evidence="1">
    <location>
        <begin position="12"/>
        <end position="35"/>
    </location>
</feature>
<organism evidence="3 4">
    <name type="scientific">Halorubrum coriense DSM 10284</name>
    <dbReference type="NCBI Taxonomy" id="1227466"/>
    <lineage>
        <taxon>Archaea</taxon>
        <taxon>Methanobacteriati</taxon>
        <taxon>Methanobacteriota</taxon>
        <taxon>Stenosarchaea group</taxon>
        <taxon>Halobacteria</taxon>
        <taxon>Halobacteriales</taxon>
        <taxon>Haloferacaceae</taxon>
        <taxon>Halorubrum</taxon>
    </lineage>
</organism>
<feature type="domain" description="Archaeal Type IV pilin N-terminal" evidence="2">
    <location>
        <begin position="6"/>
        <end position="88"/>
    </location>
</feature>
<evidence type="ECO:0000313" key="3">
    <source>
        <dbReference type="EMBL" id="ELZ42657.1"/>
    </source>
</evidence>
<keyword evidence="4" id="KW-1185">Reference proteome</keyword>
<dbReference type="AlphaFoldDB" id="M0E6T8"/>
<dbReference type="EMBL" id="AOJL01000068">
    <property type="protein sequence ID" value="ELZ42657.1"/>
    <property type="molecule type" value="Genomic_DNA"/>
</dbReference>
<dbReference type="NCBIfam" id="TIGR02537">
    <property type="entry name" value="arch_flag_Nterm"/>
    <property type="match status" value="1"/>
</dbReference>
<protein>
    <recommendedName>
        <fullName evidence="2">Archaeal Type IV pilin N-terminal domain-containing protein</fullName>
    </recommendedName>
</protein>
<dbReference type="RefSeq" id="WP_006115020.1">
    <property type="nucleotide sequence ID" value="NZ_AOJL01000068.1"/>
</dbReference>
<reference evidence="3 4" key="1">
    <citation type="journal article" date="2014" name="PLoS Genet.">
        <title>Phylogenetically driven sequencing of extremely halophilic archaea reveals strategies for static and dynamic osmo-response.</title>
        <authorList>
            <person name="Becker E.A."/>
            <person name="Seitzer P.M."/>
            <person name="Tritt A."/>
            <person name="Larsen D."/>
            <person name="Krusor M."/>
            <person name="Yao A.I."/>
            <person name="Wu D."/>
            <person name="Madern D."/>
            <person name="Eisen J.A."/>
            <person name="Darling A.E."/>
            <person name="Facciotti M.T."/>
        </authorList>
    </citation>
    <scope>NUCLEOTIDE SEQUENCE [LARGE SCALE GENOMIC DNA]</scope>
    <source>
        <strain evidence="3 4">DSM 10284</strain>
    </source>
</reference>
<dbReference type="Proteomes" id="UP000011509">
    <property type="component" value="Unassembled WGS sequence"/>
</dbReference>
<evidence type="ECO:0000313" key="4">
    <source>
        <dbReference type="Proteomes" id="UP000011509"/>
    </source>
</evidence>
<keyword evidence="1" id="KW-1133">Transmembrane helix</keyword>
<evidence type="ECO:0000259" key="2">
    <source>
        <dbReference type="Pfam" id="PF07790"/>
    </source>
</evidence>
<keyword evidence="1" id="KW-0472">Membrane</keyword>
<sequence>MNQQDRAVTPVISTIFMVAVVIVLAATTSMFLLGVTEDINEPAPNVADITGEFELETDAFQSNQIVRITHVAGDDVSVDEMEIVVRASGPGVNTEVRLINLPAKDWSIDSSNMQGDKNLIDSTSRTPSGAKIQNQVIVSADSNVWSTGDTIQFRIKTGAADFRDGETPDADKLKVIIVHTESNAIISESTFTP</sequence>
<proteinExistence type="predicted"/>
<dbReference type="Pfam" id="PF07790">
    <property type="entry name" value="Pilin_N"/>
    <property type="match status" value="1"/>
</dbReference>
<dbReference type="OrthoDB" id="118020at2157"/>
<accession>M0E6T8</accession>
<dbReference type="InterPro" id="IPR012859">
    <property type="entry name" value="Pilin_N_archaeal"/>
</dbReference>
<dbReference type="InterPro" id="IPR013373">
    <property type="entry name" value="Flagellin/pilin_N_arc"/>
</dbReference>
<keyword evidence="1" id="KW-0812">Transmembrane</keyword>
<comment type="caution">
    <text evidence="3">The sequence shown here is derived from an EMBL/GenBank/DDBJ whole genome shotgun (WGS) entry which is preliminary data.</text>
</comment>
<name>M0E6T8_9EURY</name>
<gene>
    <name evidence="3" type="ORF">C464_17417</name>
</gene>
<evidence type="ECO:0000256" key="1">
    <source>
        <dbReference type="SAM" id="Phobius"/>
    </source>
</evidence>